<evidence type="ECO:0000313" key="2">
    <source>
        <dbReference type="Proteomes" id="UP000257109"/>
    </source>
</evidence>
<sequence>MPKEEKAGDEKRRAVKEETTKLLQARFVREVRYPSWLANVVMVKRSNEKWKMCTNYINLNKACSKDPYPLPSIDNLVDGASRCRILSFMDAYSGYNHIKMRQSDE</sequence>
<dbReference type="AlphaFoldDB" id="A0A371EAH1"/>
<dbReference type="EMBL" id="QJKJ01015143">
    <property type="protein sequence ID" value="RDX62999.1"/>
    <property type="molecule type" value="Genomic_DNA"/>
</dbReference>
<evidence type="ECO:0000313" key="1">
    <source>
        <dbReference type="EMBL" id="RDX62999.1"/>
    </source>
</evidence>
<dbReference type="PANTHER" id="PTHR24559:SF444">
    <property type="entry name" value="REVERSE TRANSCRIPTASE DOMAIN-CONTAINING PROTEIN"/>
    <property type="match status" value="1"/>
</dbReference>
<evidence type="ECO:0008006" key="3">
    <source>
        <dbReference type="Google" id="ProtNLM"/>
    </source>
</evidence>
<dbReference type="InterPro" id="IPR043502">
    <property type="entry name" value="DNA/RNA_pol_sf"/>
</dbReference>
<dbReference type="Gene3D" id="3.30.70.270">
    <property type="match status" value="1"/>
</dbReference>
<protein>
    <recommendedName>
        <fullName evidence="3">Reverse transcriptase domain-containing protein</fullName>
    </recommendedName>
</protein>
<gene>
    <name evidence="1" type="ORF">CR513_58615</name>
</gene>
<dbReference type="InterPro" id="IPR043128">
    <property type="entry name" value="Rev_trsase/Diguanyl_cyclase"/>
</dbReference>
<feature type="non-terminal residue" evidence="1">
    <location>
        <position position="1"/>
    </location>
</feature>
<reference evidence="1" key="1">
    <citation type="submission" date="2018-05" db="EMBL/GenBank/DDBJ databases">
        <title>Draft genome of Mucuna pruriens seed.</title>
        <authorList>
            <person name="Nnadi N.E."/>
            <person name="Vos R."/>
            <person name="Hasami M.H."/>
            <person name="Devisetty U.K."/>
            <person name="Aguiy J.C."/>
        </authorList>
    </citation>
    <scope>NUCLEOTIDE SEQUENCE [LARGE SCALE GENOMIC DNA]</scope>
    <source>
        <strain evidence="1">JCA_2017</strain>
    </source>
</reference>
<comment type="caution">
    <text evidence="1">The sequence shown here is derived from an EMBL/GenBank/DDBJ whole genome shotgun (WGS) entry which is preliminary data.</text>
</comment>
<dbReference type="SUPFAM" id="SSF56672">
    <property type="entry name" value="DNA/RNA polymerases"/>
    <property type="match status" value="1"/>
</dbReference>
<keyword evidence="2" id="KW-1185">Reference proteome</keyword>
<proteinExistence type="predicted"/>
<dbReference type="Proteomes" id="UP000257109">
    <property type="component" value="Unassembled WGS sequence"/>
</dbReference>
<name>A0A371EAH1_MUCPR</name>
<organism evidence="1 2">
    <name type="scientific">Mucuna pruriens</name>
    <name type="common">Velvet bean</name>
    <name type="synonym">Dolichos pruriens</name>
    <dbReference type="NCBI Taxonomy" id="157652"/>
    <lineage>
        <taxon>Eukaryota</taxon>
        <taxon>Viridiplantae</taxon>
        <taxon>Streptophyta</taxon>
        <taxon>Embryophyta</taxon>
        <taxon>Tracheophyta</taxon>
        <taxon>Spermatophyta</taxon>
        <taxon>Magnoliopsida</taxon>
        <taxon>eudicotyledons</taxon>
        <taxon>Gunneridae</taxon>
        <taxon>Pentapetalae</taxon>
        <taxon>rosids</taxon>
        <taxon>fabids</taxon>
        <taxon>Fabales</taxon>
        <taxon>Fabaceae</taxon>
        <taxon>Papilionoideae</taxon>
        <taxon>50 kb inversion clade</taxon>
        <taxon>NPAAA clade</taxon>
        <taxon>indigoferoid/millettioid clade</taxon>
        <taxon>Phaseoleae</taxon>
        <taxon>Mucuna</taxon>
    </lineage>
</organism>
<dbReference type="OrthoDB" id="1928766at2759"/>
<dbReference type="Gene3D" id="3.10.10.10">
    <property type="entry name" value="HIV Type 1 Reverse Transcriptase, subunit A, domain 1"/>
    <property type="match status" value="1"/>
</dbReference>
<dbReference type="InterPro" id="IPR053134">
    <property type="entry name" value="RNA-dir_DNA_polymerase"/>
</dbReference>
<dbReference type="PANTHER" id="PTHR24559">
    <property type="entry name" value="TRANSPOSON TY3-I GAG-POL POLYPROTEIN"/>
    <property type="match status" value="1"/>
</dbReference>
<accession>A0A371EAH1</accession>